<organism evidence="1 2">
    <name type="scientific">Marinisporobacter balticus</name>
    <dbReference type="NCBI Taxonomy" id="2018667"/>
    <lineage>
        <taxon>Bacteria</taxon>
        <taxon>Bacillati</taxon>
        <taxon>Bacillota</taxon>
        <taxon>Clostridia</taxon>
        <taxon>Peptostreptococcales</taxon>
        <taxon>Thermotaleaceae</taxon>
        <taxon>Marinisporobacter</taxon>
    </lineage>
</organism>
<dbReference type="Proteomes" id="UP000294919">
    <property type="component" value="Unassembled WGS sequence"/>
</dbReference>
<protein>
    <submittedName>
        <fullName evidence="1">Uncharacterized protein</fullName>
    </submittedName>
</protein>
<dbReference type="EMBL" id="SLWV01000041">
    <property type="protein sequence ID" value="TCO68739.1"/>
    <property type="molecule type" value="Genomic_DNA"/>
</dbReference>
<gene>
    <name evidence="1" type="ORF">EV214_14118</name>
</gene>
<keyword evidence="2" id="KW-1185">Reference proteome</keyword>
<comment type="caution">
    <text evidence="1">The sequence shown here is derived from an EMBL/GenBank/DDBJ whole genome shotgun (WGS) entry which is preliminary data.</text>
</comment>
<name>A0A4R2KEL2_9FIRM</name>
<evidence type="ECO:0000313" key="1">
    <source>
        <dbReference type="EMBL" id="TCO68739.1"/>
    </source>
</evidence>
<reference evidence="1 2" key="1">
    <citation type="submission" date="2019-03" db="EMBL/GenBank/DDBJ databases">
        <title>Genomic Encyclopedia of Type Strains, Phase IV (KMG-IV): sequencing the most valuable type-strain genomes for metagenomic binning, comparative biology and taxonomic classification.</title>
        <authorList>
            <person name="Goeker M."/>
        </authorList>
    </citation>
    <scope>NUCLEOTIDE SEQUENCE [LARGE SCALE GENOMIC DNA]</scope>
    <source>
        <strain evidence="1 2">DSM 102940</strain>
    </source>
</reference>
<accession>A0A4R2KEL2</accession>
<sequence length="57" mass="7298">MKEYKVNAYKIDFDYEEDDYDRLKNMKKKESFTNKSKMKRFEFDYEEDYYEPIARRD</sequence>
<evidence type="ECO:0000313" key="2">
    <source>
        <dbReference type="Proteomes" id="UP000294919"/>
    </source>
</evidence>
<proteinExistence type="predicted"/>
<dbReference type="AlphaFoldDB" id="A0A4R2KEL2"/>
<dbReference type="RefSeq" id="WP_165916454.1">
    <property type="nucleotide sequence ID" value="NZ_SLWV01000041.1"/>
</dbReference>